<dbReference type="Proteomes" id="UP000028524">
    <property type="component" value="Unassembled WGS sequence"/>
</dbReference>
<dbReference type="InParanoid" id="A0A084R0P0"/>
<dbReference type="AlphaFoldDB" id="A0A084R0P0"/>
<evidence type="ECO:0000313" key="3">
    <source>
        <dbReference type="Proteomes" id="UP000028524"/>
    </source>
</evidence>
<proteinExistence type="predicted"/>
<name>A0A084R0P0_STAC4</name>
<dbReference type="HOGENOM" id="CLU_691120_0_0_1"/>
<evidence type="ECO:0000256" key="1">
    <source>
        <dbReference type="SAM" id="MobiDB-lite"/>
    </source>
</evidence>
<protein>
    <submittedName>
        <fullName evidence="2">Uncharacterized protein</fullName>
    </submittedName>
</protein>
<feature type="compositionally biased region" description="Basic residues" evidence="1">
    <location>
        <begin position="386"/>
        <end position="399"/>
    </location>
</feature>
<evidence type="ECO:0000313" key="2">
    <source>
        <dbReference type="EMBL" id="KFA69775.1"/>
    </source>
</evidence>
<keyword evidence="3" id="KW-1185">Reference proteome</keyword>
<sequence length="399" mass="46040">MSAGFTSDKVLIFDHTFRRDPVDGMTAYPPDVLQVHESFTSKIRSHMAAVFEVVWGAPVRERMKKTHRFEEFQLWGRYSGVSIFLEWEMDVSRLKRFVMFVAHPEAMIYGEPGILDGEFDLPGTARWEDLPRALRSWLRGQDGLKVQGEAAKSMSGLLEIHGPVLNKPVVVEADLHVSTTNIFMQIVTRYYRLIAWAARDSSINSLTVYGTEPMPRKCSRCRSRLLDDPFPRFKKMDKERYVAHVLKRGCGSDICQANQGLGFAILWDDEIVWAQSKAKILRRPKMKADWVDVMLRQGLSLAGLPDVLPIICRACKDSANIQKDEEPRWTIEATPRYVTRKPRCKVCSRKDTTWCPVDPDITWLDPAAIGKYFPQSQEERKETQAARRRQRKRTIRYQT</sequence>
<dbReference type="OrthoDB" id="5153524at2759"/>
<dbReference type="EMBL" id="KL659360">
    <property type="protein sequence ID" value="KFA69775.1"/>
    <property type="molecule type" value="Genomic_DNA"/>
</dbReference>
<gene>
    <name evidence="2" type="ORF">S40285_10360</name>
</gene>
<dbReference type="STRING" id="1283841.A0A084R0P0"/>
<organism evidence="2 3">
    <name type="scientific">Stachybotrys chlorohalonatus (strain IBT 40285)</name>
    <dbReference type="NCBI Taxonomy" id="1283841"/>
    <lineage>
        <taxon>Eukaryota</taxon>
        <taxon>Fungi</taxon>
        <taxon>Dikarya</taxon>
        <taxon>Ascomycota</taxon>
        <taxon>Pezizomycotina</taxon>
        <taxon>Sordariomycetes</taxon>
        <taxon>Hypocreomycetidae</taxon>
        <taxon>Hypocreales</taxon>
        <taxon>Stachybotryaceae</taxon>
        <taxon>Stachybotrys</taxon>
    </lineage>
</organism>
<feature type="region of interest" description="Disordered" evidence="1">
    <location>
        <begin position="375"/>
        <end position="399"/>
    </location>
</feature>
<reference evidence="2 3" key="1">
    <citation type="journal article" date="2014" name="BMC Genomics">
        <title>Comparative genome sequencing reveals chemotype-specific gene clusters in the toxigenic black mold Stachybotrys.</title>
        <authorList>
            <person name="Semeiks J."/>
            <person name="Borek D."/>
            <person name="Otwinowski Z."/>
            <person name="Grishin N.V."/>
        </authorList>
    </citation>
    <scope>NUCLEOTIDE SEQUENCE [LARGE SCALE GENOMIC DNA]</scope>
    <source>
        <strain evidence="2 3">IBT 40285</strain>
    </source>
</reference>
<accession>A0A084R0P0</accession>